<protein>
    <submittedName>
        <fullName evidence="4">SmpA / OmlA family protein</fullName>
    </submittedName>
</protein>
<keyword evidence="2" id="KW-0472">Membrane</keyword>
<dbReference type="STRING" id="442341.SAMN04487959_106164"/>
<dbReference type="Gene3D" id="3.30.1450.10">
    <property type="match status" value="1"/>
</dbReference>
<dbReference type="Pfam" id="PF04355">
    <property type="entry name" value="BamE"/>
    <property type="match status" value="1"/>
</dbReference>
<dbReference type="RefSeq" id="WP_092845812.1">
    <property type="nucleotide sequence ID" value="NZ_FOPY01000006.1"/>
</dbReference>
<dbReference type="EMBL" id="FOPY01000006">
    <property type="protein sequence ID" value="SFH60367.1"/>
    <property type="molecule type" value="Genomic_DNA"/>
</dbReference>
<name>A0A1I3BDI2_9GAMM</name>
<reference evidence="4 5" key="1">
    <citation type="submission" date="2016-10" db="EMBL/GenBank/DDBJ databases">
        <authorList>
            <person name="de Groot N.N."/>
        </authorList>
    </citation>
    <scope>NUCLEOTIDE SEQUENCE [LARGE SCALE GENOMIC DNA]</scope>
    <source>
        <strain evidence="4 5">CGMCC 1.6848</strain>
    </source>
</reference>
<sequence length="88" mass="9716">MRRNVWVAAIMVVTLGLVGCEDSRLTLDNYEQLQAGMTRAQVEAILGEPSECSGAVMIDNCLWGDEVRFIQAQFVGGKAMAYQYQGLK</sequence>
<evidence type="ECO:0000313" key="4">
    <source>
        <dbReference type="EMBL" id="SFH60367.1"/>
    </source>
</evidence>
<evidence type="ECO:0000259" key="3">
    <source>
        <dbReference type="Pfam" id="PF04355"/>
    </source>
</evidence>
<keyword evidence="1" id="KW-0732">Signal</keyword>
<dbReference type="AlphaFoldDB" id="A0A1I3BDI2"/>
<proteinExistence type="predicted"/>
<dbReference type="PROSITE" id="PS51257">
    <property type="entry name" value="PROKAR_LIPOPROTEIN"/>
    <property type="match status" value="1"/>
</dbReference>
<accession>A0A1I3BDI2</accession>
<dbReference type="GO" id="GO:0019867">
    <property type="term" value="C:outer membrane"/>
    <property type="evidence" value="ECO:0007669"/>
    <property type="project" value="InterPro"/>
</dbReference>
<organism evidence="4 5">
    <name type="scientific">Modicisalibacter xianhensis</name>
    <dbReference type="NCBI Taxonomy" id="442341"/>
    <lineage>
        <taxon>Bacteria</taxon>
        <taxon>Pseudomonadati</taxon>
        <taxon>Pseudomonadota</taxon>
        <taxon>Gammaproteobacteria</taxon>
        <taxon>Oceanospirillales</taxon>
        <taxon>Halomonadaceae</taxon>
        <taxon>Modicisalibacter</taxon>
    </lineage>
</organism>
<dbReference type="InterPro" id="IPR007450">
    <property type="entry name" value="BamE_dom"/>
</dbReference>
<dbReference type="InterPro" id="IPR037873">
    <property type="entry name" value="BamE-like"/>
</dbReference>
<evidence type="ECO:0000256" key="2">
    <source>
        <dbReference type="ARBA" id="ARBA00023136"/>
    </source>
</evidence>
<evidence type="ECO:0000313" key="5">
    <source>
        <dbReference type="Proteomes" id="UP000199040"/>
    </source>
</evidence>
<gene>
    <name evidence="4" type="ORF">SAMN04487959_106164</name>
</gene>
<feature type="domain" description="Outer membrane protein assembly factor BamE" evidence="3">
    <location>
        <begin position="26"/>
        <end position="50"/>
    </location>
</feature>
<evidence type="ECO:0000256" key="1">
    <source>
        <dbReference type="ARBA" id="ARBA00022729"/>
    </source>
</evidence>
<keyword evidence="5" id="KW-1185">Reference proteome</keyword>
<dbReference type="Proteomes" id="UP000199040">
    <property type="component" value="Unassembled WGS sequence"/>
</dbReference>